<proteinExistence type="predicted"/>
<dbReference type="EMBL" id="CP060636">
    <property type="protein sequence ID" value="QNM11463.1"/>
    <property type="molecule type" value="Genomic_DNA"/>
</dbReference>
<evidence type="ECO:0000256" key="3">
    <source>
        <dbReference type="SAM" id="Phobius"/>
    </source>
</evidence>
<keyword evidence="3" id="KW-0812">Transmembrane</keyword>
<evidence type="ECO:0000256" key="2">
    <source>
        <dbReference type="ARBA" id="ARBA00022840"/>
    </source>
</evidence>
<dbReference type="SMART" id="SM00382">
    <property type="entry name" value="AAA"/>
    <property type="match status" value="1"/>
</dbReference>
<feature type="transmembrane region" description="Helical" evidence="3">
    <location>
        <begin position="249"/>
        <end position="269"/>
    </location>
</feature>
<reference evidence="5 6" key="1">
    <citation type="submission" date="2020-08" db="EMBL/GenBank/DDBJ databases">
        <authorList>
            <person name="Liu C."/>
            <person name="Sun Q."/>
        </authorList>
    </citation>
    <scope>NUCLEOTIDE SEQUENCE [LARGE SCALE GENOMIC DNA]</scope>
    <source>
        <strain evidence="5 6">NSJ-61</strain>
    </source>
</reference>
<gene>
    <name evidence="5" type="ORF">H9Q80_14585</name>
</gene>
<dbReference type="InterPro" id="IPR027417">
    <property type="entry name" value="P-loop_NTPase"/>
</dbReference>
<dbReference type="GO" id="GO:0022857">
    <property type="term" value="F:transmembrane transporter activity"/>
    <property type="evidence" value="ECO:0007669"/>
    <property type="project" value="TreeGrafter"/>
</dbReference>
<evidence type="ECO:0000313" key="5">
    <source>
        <dbReference type="EMBL" id="QNM11463.1"/>
    </source>
</evidence>
<keyword evidence="6" id="KW-1185">Reference proteome</keyword>
<feature type="transmembrane region" description="Helical" evidence="3">
    <location>
        <begin position="591"/>
        <end position="610"/>
    </location>
</feature>
<sequence>MIVKLKDIQFHSDIIVKKAKLELLSGNLTALIGESGSGKSTIIDSIIFENEFLESFMYQDKDYAKATKEEQQAFIFEHMGIVHQQPEFLKDLTIKLHIEMIKELYGIKEDEEIQNWISSLELKALLEKYPDQLSGGEQIRCAILLAMIHKPDILILDEPTSSLDEYHRDQVIQALKEYADQGNIVLYSTHDSHLIEKSDVVYEIRNQELHQIKDNSKKESKINETQHVTKKHLEGINYYFRKMKKHQKLYHRIMAMLTIFCIGFSALSFEFNNIAYSVQTQQMNDVASNELLVYKGVDRQGFVEYDFGGSNDLISDDELSKIKQLSHVTDVEWRYDIDLSTQMLFPVTDKRFSSYDYKAEPFILLEDGKELKKVDYTGSLSVVTLCSYLNNKDYDSDIEMKFQDDGVYLSKDFAQRFGINIKDLKDKKLSFSLAVAVNDAYGKTWTYSKEEDTIYLHYPNIKMIKVTLPIAGVLKNSNMGVTNNSQDVIYMNRDIIEKYINQYKDDTERTIYGMDTEYKKYYINDCPDDEKDKVVHIVKESPWKPTGYSVMVDNIGNMGEVIHSINELGLDVESGYANYGAIRQNTKDMQIAIRISAIIILIIVFFMYTVMKYNNRKSEQEIDKYFKNIGFHEKEIKHMKRKRYIGESFFVAIIAMIVYTLFMFLLNVLHIGYTVYSVKMVVIILCLSLIFEAIIPMVIELKK</sequence>
<feature type="transmembrane region" description="Helical" evidence="3">
    <location>
        <begin position="644"/>
        <end position="666"/>
    </location>
</feature>
<dbReference type="AlphaFoldDB" id="A0A7G9GKY1"/>
<evidence type="ECO:0000259" key="4">
    <source>
        <dbReference type="PROSITE" id="PS50893"/>
    </source>
</evidence>
<name>A0A7G9GKY1_9FIRM</name>
<organism evidence="5 6">
    <name type="scientific">[Eubacterium] hominis</name>
    <dbReference type="NCBI Taxonomy" id="2764325"/>
    <lineage>
        <taxon>Bacteria</taxon>
        <taxon>Bacillati</taxon>
        <taxon>Bacillota</taxon>
        <taxon>Erysipelotrichia</taxon>
        <taxon>Erysipelotrichales</taxon>
        <taxon>Erysipelotrichaceae</taxon>
        <taxon>Amedibacillus</taxon>
    </lineage>
</organism>
<dbReference type="GO" id="GO:0005886">
    <property type="term" value="C:plasma membrane"/>
    <property type="evidence" value="ECO:0007669"/>
    <property type="project" value="TreeGrafter"/>
</dbReference>
<evidence type="ECO:0000313" key="6">
    <source>
        <dbReference type="Proteomes" id="UP000515856"/>
    </source>
</evidence>
<keyword evidence="1" id="KW-0547">Nucleotide-binding</keyword>
<dbReference type="Pfam" id="PF00005">
    <property type="entry name" value="ABC_tran"/>
    <property type="match status" value="1"/>
</dbReference>
<keyword evidence="3" id="KW-1133">Transmembrane helix</keyword>
<dbReference type="InterPro" id="IPR015854">
    <property type="entry name" value="ABC_transpr_LolD-like"/>
</dbReference>
<dbReference type="GO" id="GO:0016887">
    <property type="term" value="F:ATP hydrolysis activity"/>
    <property type="evidence" value="ECO:0007669"/>
    <property type="project" value="InterPro"/>
</dbReference>
<feature type="transmembrane region" description="Helical" evidence="3">
    <location>
        <begin position="678"/>
        <end position="699"/>
    </location>
</feature>
<dbReference type="RefSeq" id="WP_158552260.1">
    <property type="nucleotide sequence ID" value="NZ_CP060636.1"/>
</dbReference>
<evidence type="ECO:0000256" key="1">
    <source>
        <dbReference type="ARBA" id="ARBA00022741"/>
    </source>
</evidence>
<protein>
    <submittedName>
        <fullName evidence="5">ATP-binding cassette domain-containing protein</fullName>
    </submittedName>
</protein>
<dbReference type="PROSITE" id="PS50893">
    <property type="entry name" value="ABC_TRANSPORTER_2"/>
    <property type="match status" value="1"/>
</dbReference>
<dbReference type="KEGG" id="ehn:H9Q80_14585"/>
<dbReference type="InterPro" id="IPR003593">
    <property type="entry name" value="AAA+_ATPase"/>
</dbReference>
<dbReference type="SUPFAM" id="SSF52540">
    <property type="entry name" value="P-loop containing nucleoside triphosphate hydrolases"/>
    <property type="match status" value="1"/>
</dbReference>
<keyword evidence="2 5" id="KW-0067">ATP-binding</keyword>
<accession>A0A7G9GKY1</accession>
<keyword evidence="3" id="KW-0472">Membrane</keyword>
<dbReference type="PANTHER" id="PTHR24220">
    <property type="entry name" value="IMPORT ATP-BINDING PROTEIN"/>
    <property type="match status" value="1"/>
</dbReference>
<dbReference type="Gene3D" id="3.40.50.300">
    <property type="entry name" value="P-loop containing nucleotide triphosphate hydrolases"/>
    <property type="match status" value="1"/>
</dbReference>
<dbReference type="InterPro" id="IPR003439">
    <property type="entry name" value="ABC_transporter-like_ATP-bd"/>
</dbReference>
<dbReference type="GO" id="GO:0005524">
    <property type="term" value="F:ATP binding"/>
    <property type="evidence" value="ECO:0007669"/>
    <property type="project" value="UniProtKB-KW"/>
</dbReference>
<feature type="domain" description="ABC transporter" evidence="4">
    <location>
        <begin position="3"/>
        <end position="231"/>
    </location>
</feature>
<dbReference type="Proteomes" id="UP000515856">
    <property type="component" value="Chromosome"/>
</dbReference>